<organism evidence="1 2">
    <name type="scientific">Trichoderma harzianum CBS 226.95</name>
    <dbReference type="NCBI Taxonomy" id="983964"/>
    <lineage>
        <taxon>Eukaryota</taxon>
        <taxon>Fungi</taxon>
        <taxon>Dikarya</taxon>
        <taxon>Ascomycota</taxon>
        <taxon>Pezizomycotina</taxon>
        <taxon>Sordariomycetes</taxon>
        <taxon>Hypocreomycetidae</taxon>
        <taxon>Hypocreales</taxon>
        <taxon>Hypocreaceae</taxon>
        <taxon>Trichoderma</taxon>
    </lineage>
</organism>
<reference evidence="1 2" key="1">
    <citation type="submission" date="2016-07" db="EMBL/GenBank/DDBJ databases">
        <title>Multiple horizontal gene transfer events from other fungi enriched the ability of initially mycotrophic Trichoderma (Ascomycota) to feed on dead plant biomass.</title>
        <authorList>
            <consortium name="DOE Joint Genome Institute"/>
            <person name="Aerts A."/>
            <person name="Atanasova L."/>
            <person name="Chenthamara K."/>
            <person name="Zhang J."/>
            <person name="Grujic M."/>
            <person name="Henrissat B."/>
            <person name="Kuo A."/>
            <person name="Salamov A."/>
            <person name="Lipzen A."/>
            <person name="Labutti K."/>
            <person name="Barry K."/>
            <person name="Miao Y."/>
            <person name="Rahimi M.J."/>
            <person name="Shen Q."/>
            <person name="Grigoriev I.V."/>
            <person name="Kubicek C.P."/>
            <person name="Druzhinina I.S."/>
        </authorList>
    </citation>
    <scope>NUCLEOTIDE SEQUENCE [LARGE SCALE GENOMIC DNA]</scope>
    <source>
        <strain evidence="1 2">CBS 226.95</strain>
    </source>
</reference>
<evidence type="ECO:0000313" key="1">
    <source>
        <dbReference type="EMBL" id="PTB59344.1"/>
    </source>
</evidence>
<dbReference type="GeneID" id="36622719"/>
<accession>A0A2T4AQK9</accession>
<protein>
    <submittedName>
        <fullName evidence="1">Uncharacterized protein</fullName>
    </submittedName>
</protein>
<evidence type="ECO:0000313" key="2">
    <source>
        <dbReference type="Proteomes" id="UP000241690"/>
    </source>
</evidence>
<dbReference type="RefSeq" id="XP_024779021.1">
    <property type="nucleotide sequence ID" value="XM_024914154.1"/>
</dbReference>
<dbReference type="EMBL" id="KZ679676">
    <property type="protein sequence ID" value="PTB59344.1"/>
    <property type="molecule type" value="Genomic_DNA"/>
</dbReference>
<sequence length="77" mass="8386">MPQLFYEIFCFPVLGAPRTSSQSISSTVGNQRALLASAAGRDRPAVSFCLFLFSCPPELKIKSEDPLHGPPSNMPLF</sequence>
<dbReference type="AlphaFoldDB" id="A0A2T4AQK9"/>
<name>A0A2T4AQK9_TRIHA</name>
<proteinExistence type="predicted"/>
<gene>
    <name evidence="1" type="ORF">M431DRAFT_301116</name>
</gene>
<keyword evidence="2" id="KW-1185">Reference proteome</keyword>
<dbReference type="Proteomes" id="UP000241690">
    <property type="component" value="Unassembled WGS sequence"/>
</dbReference>